<evidence type="ECO:0000256" key="5">
    <source>
        <dbReference type="ARBA" id="ARBA00023136"/>
    </source>
</evidence>
<dbReference type="AlphaFoldDB" id="A0A1M7Z7A4"/>
<comment type="subcellular location">
    <subcellularLocation>
        <location evidence="1">Cell membrane</location>
        <topology evidence="1">Multi-pass membrane protein</topology>
    </subcellularLocation>
</comment>
<dbReference type="OrthoDB" id="255482at2"/>
<keyword evidence="3 6" id="KW-0812">Transmembrane</keyword>
<feature type="transmembrane region" description="Helical" evidence="6">
    <location>
        <begin position="395"/>
        <end position="413"/>
    </location>
</feature>
<dbReference type="EMBL" id="FRXN01000001">
    <property type="protein sequence ID" value="SHO60702.1"/>
    <property type="molecule type" value="Genomic_DNA"/>
</dbReference>
<proteinExistence type="predicted"/>
<sequence>MKLSFPHPLIILLIFVILSGISTYLIPAGEFERRLDEVTGREVVIGGSYHEVESQPISLGQLALAIPEGLIFGADLVVLILVIGGAFYVVEKTGALQVGIEALIYRFRGNSILLLVCLSLAFSIAGGTIGMQEEIIAMAPILVMLANKLNYDKISIIGLSLGSALLGAGLSPINPFNGLLAQNIAELNVQEGIVFRLIVFVIGIGFWTFLMIRKGKSKGEQTEPLEFMSVKITWNNALILILATGGVVVSGWGITQKDWGFNEMSALFFVIGITCGILGKMGLNGTARAYTEGFSEMIFAGVIVGLARSVYIVLEKGMVIDTMIQGLFSPLESLPDSMALLGLYITQLLIHIPVPSTSGHAVLTIPLATPLMDLLGISRQLAVFTYQYPASLMDMITPTNGGMMAVVAAAGINFKDWLKYIIKPWILLCIFCLISVFIALIWFG</sequence>
<dbReference type="InterPro" id="IPR018385">
    <property type="entry name" value="C4_dicarb_anaerob_car-like"/>
</dbReference>
<evidence type="ECO:0000313" key="7">
    <source>
        <dbReference type="EMBL" id="SHO60702.1"/>
    </source>
</evidence>
<dbReference type="PANTHER" id="PTHR43652:SF2">
    <property type="entry name" value="BASIC AMINO ACID ANTIPORTER YFCC-RELATED"/>
    <property type="match status" value="1"/>
</dbReference>
<dbReference type="InterPro" id="IPR051679">
    <property type="entry name" value="DASS-Related_Transporters"/>
</dbReference>
<keyword evidence="2" id="KW-1003">Cell membrane</keyword>
<dbReference type="STRING" id="1073327.SAMN04488108_0970"/>
<dbReference type="RefSeq" id="WP_073570588.1">
    <property type="nucleotide sequence ID" value="NZ_FRXN01000001.1"/>
</dbReference>
<feature type="transmembrane region" description="Helical" evidence="6">
    <location>
        <begin position="111"/>
        <end position="129"/>
    </location>
</feature>
<protein>
    <submittedName>
        <fullName evidence="7">Uncharacterized membrane protein YfcC, ion transporter superfamily</fullName>
    </submittedName>
</protein>
<evidence type="ECO:0000256" key="6">
    <source>
        <dbReference type="SAM" id="Phobius"/>
    </source>
</evidence>
<feature type="transmembrane region" description="Helical" evidence="6">
    <location>
        <begin position="156"/>
        <end position="173"/>
    </location>
</feature>
<evidence type="ECO:0000313" key="8">
    <source>
        <dbReference type="Proteomes" id="UP000184609"/>
    </source>
</evidence>
<evidence type="ECO:0000256" key="1">
    <source>
        <dbReference type="ARBA" id="ARBA00004651"/>
    </source>
</evidence>
<evidence type="ECO:0000256" key="3">
    <source>
        <dbReference type="ARBA" id="ARBA00022692"/>
    </source>
</evidence>
<feature type="transmembrane region" description="Helical" evidence="6">
    <location>
        <begin position="193"/>
        <end position="212"/>
    </location>
</feature>
<keyword evidence="5 6" id="KW-0472">Membrane</keyword>
<reference evidence="8" key="1">
    <citation type="submission" date="2016-12" db="EMBL/GenBank/DDBJ databases">
        <authorList>
            <person name="Varghese N."/>
            <person name="Submissions S."/>
        </authorList>
    </citation>
    <scope>NUCLEOTIDE SEQUENCE [LARGE SCALE GENOMIC DNA]</scope>
    <source>
        <strain evidence="8">DSM 25035</strain>
    </source>
</reference>
<dbReference type="Proteomes" id="UP000184609">
    <property type="component" value="Unassembled WGS sequence"/>
</dbReference>
<evidence type="ECO:0000256" key="2">
    <source>
        <dbReference type="ARBA" id="ARBA00022475"/>
    </source>
</evidence>
<feature type="transmembrane region" description="Helical" evidence="6">
    <location>
        <begin position="233"/>
        <end position="254"/>
    </location>
</feature>
<dbReference type="Pfam" id="PF03606">
    <property type="entry name" value="DcuC"/>
    <property type="match status" value="1"/>
</dbReference>
<feature type="transmembrane region" description="Helical" evidence="6">
    <location>
        <begin position="7"/>
        <end position="26"/>
    </location>
</feature>
<feature type="transmembrane region" description="Helical" evidence="6">
    <location>
        <begin position="295"/>
        <end position="314"/>
    </location>
</feature>
<gene>
    <name evidence="7" type="ORF">SAMN04488108_0970</name>
</gene>
<accession>A0A1M7Z7A4</accession>
<evidence type="ECO:0000256" key="4">
    <source>
        <dbReference type="ARBA" id="ARBA00022989"/>
    </source>
</evidence>
<feature type="transmembrane region" description="Helical" evidence="6">
    <location>
        <begin position="266"/>
        <end position="283"/>
    </location>
</feature>
<organism evidence="7 8">
    <name type="scientific">Algoriphagus zhangzhouensis</name>
    <dbReference type="NCBI Taxonomy" id="1073327"/>
    <lineage>
        <taxon>Bacteria</taxon>
        <taxon>Pseudomonadati</taxon>
        <taxon>Bacteroidota</taxon>
        <taxon>Cytophagia</taxon>
        <taxon>Cytophagales</taxon>
        <taxon>Cyclobacteriaceae</taxon>
        <taxon>Algoriphagus</taxon>
    </lineage>
</organism>
<keyword evidence="4 6" id="KW-1133">Transmembrane helix</keyword>
<feature type="transmembrane region" description="Helical" evidence="6">
    <location>
        <begin position="135"/>
        <end position="151"/>
    </location>
</feature>
<keyword evidence="8" id="KW-1185">Reference proteome</keyword>
<feature type="transmembrane region" description="Helical" evidence="6">
    <location>
        <begin position="69"/>
        <end position="90"/>
    </location>
</feature>
<feature type="transmembrane region" description="Helical" evidence="6">
    <location>
        <begin position="425"/>
        <end position="443"/>
    </location>
</feature>
<dbReference type="PANTHER" id="PTHR43652">
    <property type="entry name" value="BASIC AMINO ACID ANTIPORTER YFCC-RELATED"/>
    <property type="match status" value="1"/>
</dbReference>
<dbReference type="GO" id="GO:0005886">
    <property type="term" value="C:plasma membrane"/>
    <property type="evidence" value="ECO:0007669"/>
    <property type="project" value="UniProtKB-SubCell"/>
</dbReference>
<name>A0A1M7Z7A4_9BACT</name>